<dbReference type="Gene3D" id="3.40.50.1820">
    <property type="entry name" value="alpha/beta hydrolase"/>
    <property type="match status" value="1"/>
</dbReference>
<name>A0ABM8RZE0_9BACT</name>
<dbReference type="InterPro" id="IPR002925">
    <property type="entry name" value="Dienelactn_hydro"/>
</dbReference>
<keyword evidence="3" id="KW-1185">Reference proteome</keyword>
<dbReference type="Pfam" id="PF01738">
    <property type="entry name" value="DLH"/>
    <property type="match status" value="1"/>
</dbReference>
<protein>
    <submittedName>
        <fullName evidence="2">DLH domain-containing protein</fullName>
    </submittedName>
</protein>
<evidence type="ECO:0000313" key="2">
    <source>
        <dbReference type="EMBL" id="CAE6780254.1"/>
    </source>
</evidence>
<accession>A0ABM8RZE0</accession>
<evidence type="ECO:0000259" key="1">
    <source>
        <dbReference type="Pfam" id="PF01738"/>
    </source>
</evidence>
<dbReference type="PANTHER" id="PTHR46623">
    <property type="entry name" value="CARBOXYMETHYLENEBUTENOLIDASE-RELATED"/>
    <property type="match status" value="1"/>
</dbReference>
<dbReference type="RefSeq" id="WP_213043498.1">
    <property type="nucleotide sequence ID" value="NZ_CAJNBJ010000017.1"/>
</dbReference>
<reference evidence="2 3" key="1">
    <citation type="submission" date="2021-02" db="EMBL/GenBank/DDBJ databases">
        <authorList>
            <person name="Han P."/>
        </authorList>
    </citation>
    <scope>NUCLEOTIDE SEQUENCE [LARGE SCALE GENOMIC DNA]</scope>
    <source>
        <strain evidence="2">Candidatus Nitrospira sp. ZN2</strain>
    </source>
</reference>
<dbReference type="Proteomes" id="UP000675880">
    <property type="component" value="Unassembled WGS sequence"/>
</dbReference>
<evidence type="ECO:0000313" key="3">
    <source>
        <dbReference type="Proteomes" id="UP000675880"/>
    </source>
</evidence>
<dbReference type="InterPro" id="IPR051049">
    <property type="entry name" value="Dienelactone_hydrolase-like"/>
</dbReference>
<gene>
    <name evidence="2" type="ORF">NSPZN2_40718</name>
</gene>
<sequence>MTTQTAPFSLDQIGTGTARFPSGMAIPTPTDAMVDPYIRTRVSKDVHVECIQFWPQDKVMYPGIVLLHDWWGMNSQITALGARLACEGYGVIIPKLYGRLGGMVTANAEVAEALAAKCNDKLLLQDINTCCEYLNTTERTKRNIHGVVGFGLGASLAIQFACQRKRLRAAVAYYGKVTAPDQLTNMMSPLLYHQAEHDTWATQQDVDLLRAAASQGKRIEIKTYPGTTHAFCDETRPGGYHADATAQAWEATVSFLKASFQGT</sequence>
<dbReference type="InterPro" id="IPR029058">
    <property type="entry name" value="AB_hydrolase_fold"/>
</dbReference>
<dbReference type="EMBL" id="CAJNBJ010000017">
    <property type="protein sequence ID" value="CAE6780254.1"/>
    <property type="molecule type" value="Genomic_DNA"/>
</dbReference>
<organism evidence="2 3">
    <name type="scientific">Nitrospira defluvii</name>
    <dbReference type="NCBI Taxonomy" id="330214"/>
    <lineage>
        <taxon>Bacteria</taxon>
        <taxon>Pseudomonadati</taxon>
        <taxon>Nitrospirota</taxon>
        <taxon>Nitrospiria</taxon>
        <taxon>Nitrospirales</taxon>
        <taxon>Nitrospiraceae</taxon>
        <taxon>Nitrospira</taxon>
    </lineage>
</organism>
<dbReference type="SUPFAM" id="SSF53474">
    <property type="entry name" value="alpha/beta-Hydrolases"/>
    <property type="match status" value="1"/>
</dbReference>
<feature type="domain" description="Dienelactone hydrolase" evidence="1">
    <location>
        <begin position="55"/>
        <end position="258"/>
    </location>
</feature>
<proteinExistence type="predicted"/>
<dbReference type="PANTHER" id="PTHR46623:SF6">
    <property type="entry name" value="ALPHA_BETA-HYDROLASES SUPERFAMILY PROTEIN"/>
    <property type="match status" value="1"/>
</dbReference>
<comment type="caution">
    <text evidence="2">The sequence shown here is derived from an EMBL/GenBank/DDBJ whole genome shotgun (WGS) entry which is preliminary data.</text>
</comment>